<evidence type="ECO:0000313" key="2">
    <source>
        <dbReference type="EMBL" id="AEB11691.1"/>
    </source>
</evidence>
<sequence length="291" mass="32745">MKLATAPINWNNEDVRDYRPWTPYPRILDEIVRAGYKATEWSTSLPTDPKRLERDLADRGLVLLGAFVGLELRTPTKREEELERALVQARFLRALGARYLVAADSGDAQRQRYAGRVTPELGLSEAQWRSLTEGLHALGERLQALGMRLVFHNHAGTYVETPEETARLLEQTDPDLVGWCLDTGHLVYGGGEVPAMLARYGKRVAYVHLKDVNGRVLEEARRAGYDFSEALRRYVFAPLGQGIARIPEIVAALKAHGYAGWLVLEQDTTPDDPTEVARKNRAYLEEVLRAL</sequence>
<dbReference type="PANTHER" id="PTHR12110:SF41">
    <property type="entry name" value="INOSOSE DEHYDRATASE"/>
    <property type="match status" value="1"/>
</dbReference>
<accession>F2NQG4</accession>
<gene>
    <name evidence="2" type="ordered locus">Marky_0947</name>
</gene>
<reference evidence="2 3" key="1">
    <citation type="journal article" date="2012" name="Stand. Genomic Sci.">
        <title>Complete genome sequence of the aerobic, heterotroph Marinithermus hydrothermalis type strain (T1(T)) from a deep-sea hydrothermal vent chimney.</title>
        <authorList>
            <person name="Copeland A."/>
            <person name="Gu W."/>
            <person name="Yasawong M."/>
            <person name="Lapidus A."/>
            <person name="Lucas S."/>
            <person name="Deshpande S."/>
            <person name="Pagani I."/>
            <person name="Tapia R."/>
            <person name="Cheng J.F."/>
            <person name="Goodwin L.A."/>
            <person name="Pitluck S."/>
            <person name="Liolios K."/>
            <person name="Ivanova N."/>
            <person name="Mavromatis K."/>
            <person name="Mikhailova N."/>
            <person name="Pati A."/>
            <person name="Chen A."/>
            <person name="Palaniappan K."/>
            <person name="Land M."/>
            <person name="Pan C."/>
            <person name="Brambilla E.M."/>
            <person name="Rohde M."/>
            <person name="Tindall B.J."/>
            <person name="Sikorski J."/>
            <person name="Goker M."/>
            <person name="Detter J.C."/>
            <person name="Bristow J."/>
            <person name="Eisen J.A."/>
            <person name="Markowitz V."/>
            <person name="Hugenholtz P."/>
            <person name="Kyrpides N.C."/>
            <person name="Klenk H.P."/>
            <person name="Woyke T."/>
        </authorList>
    </citation>
    <scope>NUCLEOTIDE SEQUENCE [LARGE SCALE GENOMIC DNA]</scope>
    <source>
        <strain evidence="3">DSM 14884 / JCM 11576 / T1</strain>
    </source>
</reference>
<dbReference type="eggNOG" id="COG1082">
    <property type="taxonomic scope" value="Bacteria"/>
</dbReference>
<dbReference type="OrthoDB" id="9779184at2"/>
<evidence type="ECO:0000313" key="3">
    <source>
        <dbReference type="Proteomes" id="UP000007030"/>
    </source>
</evidence>
<dbReference type="AlphaFoldDB" id="F2NQG4"/>
<name>F2NQG4_MARHT</name>
<dbReference type="RefSeq" id="WP_013703739.1">
    <property type="nucleotide sequence ID" value="NC_015387.1"/>
</dbReference>
<dbReference type="EC" id="4.2.1.44" evidence="2"/>
<organism evidence="2 3">
    <name type="scientific">Marinithermus hydrothermalis (strain DSM 14884 / JCM 11576 / T1)</name>
    <dbReference type="NCBI Taxonomy" id="869210"/>
    <lineage>
        <taxon>Bacteria</taxon>
        <taxon>Thermotogati</taxon>
        <taxon>Deinococcota</taxon>
        <taxon>Deinococci</taxon>
        <taxon>Thermales</taxon>
        <taxon>Thermaceae</taxon>
        <taxon>Marinithermus</taxon>
    </lineage>
</organism>
<dbReference type="InterPro" id="IPR050312">
    <property type="entry name" value="IolE/XylAMocC-like"/>
</dbReference>
<dbReference type="GO" id="GO:0050114">
    <property type="term" value="F:myo-inosose-2 dehydratase activity"/>
    <property type="evidence" value="ECO:0007669"/>
    <property type="project" value="UniProtKB-EC"/>
</dbReference>
<dbReference type="Gene3D" id="3.20.20.150">
    <property type="entry name" value="Divalent-metal-dependent TIM barrel enzymes"/>
    <property type="match status" value="1"/>
</dbReference>
<dbReference type="Pfam" id="PF01261">
    <property type="entry name" value="AP_endonuc_2"/>
    <property type="match status" value="1"/>
</dbReference>
<dbReference type="InterPro" id="IPR013022">
    <property type="entry name" value="Xyl_isomerase-like_TIM-brl"/>
</dbReference>
<keyword evidence="2" id="KW-0456">Lyase</keyword>
<dbReference type="HOGENOM" id="CLU_059523_0_1_0"/>
<dbReference type="EMBL" id="CP002630">
    <property type="protein sequence ID" value="AEB11691.1"/>
    <property type="molecule type" value="Genomic_DNA"/>
</dbReference>
<dbReference type="KEGG" id="mhd:Marky_0947"/>
<dbReference type="InterPro" id="IPR036237">
    <property type="entry name" value="Xyl_isomerase-like_sf"/>
</dbReference>
<dbReference type="Proteomes" id="UP000007030">
    <property type="component" value="Chromosome"/>
</dbReference>
<dbReference type="PANTHER" id="PTHR12110">
    <property type="entry name" value="HYDROXYPYRUVATE ISOMERASE"/>
    <property type="match status" value="1"/>
</dbReference>
<feature type="domain" description="Xylose isomerase-like TIM barrel" evidence="1">
    <location>
        <begin position="29"/>
        <end position="286"/>
    </location>
</feature>
<protein>
    <submittedName>
        <fullName evidence="2">Myo-inosose-2 dehydratase</fullName>
        <ecNumber evidence="2">4.2.1.44</ecNumber>
    </submittedName>
</protein>
<dbReference type="SUPFAM" id="SSF51658">
    <property type="entry name" value="Xylose isomerase-like"/>
    <property type="match status" value="1"/>
</dbReference>
<proteinExistence type="predicted"/>
<dbReference type="STRING" id="869210.Marky_0947"/>
<keyword evidence="3" id="KW-1185">Reference proteome</keyword>
<evidence type="ECO:0000259" key="1">
    <source>
        <dbReference type="Pfam" id="PF01261"/>
    </source>
</evidence>